<evidence type="ECO:0000259" key="1">
    <source>
        <dbReference type="Pfam" id="PF13456"/>
    </source>
</evidence>
<reference evidence="2" key="2">
    <citation type="journal article" date="2023" name="Microbiol Resour">
        <title>Decontamination and Annotation of the Draft Genome Sequence of the Oomycete Lagenidium giganteum ARSEF 373.</title>
        <authorList>
            <person name="Morgan W.R."/>
            <person name="Tartar A."/>
        </authorList>
    </citation>
    <scope>NUCLEOTIDE SEQUENCE</scope>
    <source>
        <strain evidence="2">ARSEF 373</strain>
    </source>
</reference>
<organism evidence="2 3">
    <name type="scientific">Lagenidium giganteum</name>
    <dbReference type="NCBI Taxonomy" id="4803"/>
    <lineage>
        <taxon>Eukaryota</taxon>
        <taxon>Sar</taxon>
        <taxon>Stramenopiles</taxon>
        <taxon>Oomycota</taxon>
        <taxon>Peronosporomycetes</taxon>
        <taxon>Pythiales</taxon>
        <taxon>Pythiaceae</taxon>
    </lineage>
</organism>
<evidence type="ECO:0000313" key="2">
    <source>
        <dbReference type="EMBL" id="DBA01041.1"/>
    </source>
</evidence>
<dbReference type="EMBL" id="DAKRPA010000054">
    <property type="protein sequence ID" value="DBA01041.1"/>
    <property type="molecule type" value="Genomic_DNA"/>
</dbReference>
<name>A0AAV2Z3T6_9STRA</name>
<dbReference type="AlphaFoldDB" id="A0AAV2Z3T6"/>
<evidence type="ECO:0000313" key="3">
    <source>
        <dbReference type="Proteomes" id="UP001146120"/>
    </source>
</evidence>
<comment type="caution">
    <text evidence="2">The sequence shown here is derived from an EMBL/GenBank/DDBJ whole genome shotgun (WGS) entry which is preliminary data.</text>
</comment>
<dbReference type="InterPro" id="IPR002156">
    <property type="entry name" value="RNaseH_domain"/>
</dbReference>
<accession>A0AAV2Z3T6</accession>
<protein>
    <recommendedName>
        <fullName evidence="1">RNase H type-1 domain-containing protein</fullName>
    </recommendedName>
</protein>
<reference evidence="2" key="1">
    <citation type="submission" date="2022-11" db="EMBL/GenBank/DDBJ databases">
        <authorList>
            <person name="Morgan W.R."/>
            <person name="Tartar A."/>
        </authorList>
    </citation>
    <scope>NUCLEOTIDE SEQUENCE</scope>
    <source>
        <strain evidence="2">ARSEF 373</strain>
    </source>
</reference>
<dbReference type="GO" id="GO:0003676">
    <property type="term" value="F:nucleic acid binding"/>
    <property type="evidence" value="ECO:0007669"/>
    <property type="project" value="InterPro"/>
</dbReference>
<dbReference type="InterPro" id="IPR036397">
    <property type="entry name" value="RNaseH_sf"/>
</dbReference>
<keyword evidence="3" id="KW-1185">Reference proteome</keyword>
<feature type="domain" description="RNase H type-1" evidence="1">
    <location>
        <begin position="14"/>
        <end position="78"/>
    </location>
</feature>
<dbReference type="GO" id="GO:0004523">
    <property type="term" value="F:RNA-DNA hybrid ribonuclease activity"/>
    <property type="evidence" value="ECO:0007669"/>
    <property type="project" value="InterPro"/>
</dbReference>
<dbReference type="Gene3D" id="3.30.420.10">
    <property type="entry name" value="Ribonuclease H-like superfamily/Ribonuclease H"/>
    <property type="match status" value="1"/>
</dbReference>
<dbReference type="Pfam" id="PF13456">
    <property type="entry name" value="RVT_3"/>
    <property type="match status" value="1"/>
</dbReference>
<dbReference type="Proteomes" id="UP001146120">
    <property type="component" value="Unassembled WGS sequence"/>
</dbReference>
<sequence length="139" mass="16157">MPNFELSATELHEVRRRQLQQITIVGDSKLIIAPLKTQRWPKALHLQQLHDQVSDHLDHIPGVHWVHHLRTYNKMCDTRRTGRWTAFSPPPSPHTTQRRYTGKSPVLCMPISSIRQLNATEPHIERRPGIMAKPKFHAC</sequence>
<gene>
    <name evidence="2" type="ORF">N0F65_002651</name>
</gene>
<proteinExistence type="predicted"/>